<gene>
    <name evidence="2" type="ordered locus">Desde_3139</name>
</gene>
<evidence type="ECO:0000313" key="3">
    <source>
        <dbReference type="Proteomes" id="UP000006053"/>
    </source>
</evidence>
<evidence type="ECO:0000256" key="1">
    <source>
        <dbReference type="SAM" id="Phobius"/>
    </source>
</evidence>
<dbReference type="RefSeq" id="WP_014794911.1">
    <property type="nucleotide sequence ID" value="NC_018017.1"/>
</dbReference>
<reference evidence="2 3" key="2">
    <citation type="journal article" date="2015" name="J. Bacteriol.">
        <title>Genomic, proteomic, and biochemical analysis of the organohalide respiratory pathway in Desulfitobacterium dehalogenans.</title>
        <authorList>
            <person name="Kruse T."/>
            <person name="van de Pas B.A."/>
            <person name="Atteia A."/>
            <person name="Krab K."/>
            <person name="Hagen W.R."/>
            <person name="Goodwin L."/>
            <person name="Chain P."/>
            <person name="Boeren S."/>
            <person name="Maphosa F."/>
            <person name="Schraa G."/>
            <person name="de Vos W.M."/>
            <person name="van der Oost J."/>
            <person name="Smidt H."/>
            <person name="Stams A.J."/>
        </authorList>
    </citation>
    <scope>NUCLEOTIDE SEQUENCE [LARGE SCALE GENOMIC DNA]</scope>
    <source>
        <strain evidence="3">ATCC 51507 / DSM 9161 / JW/IU-DC1</strain>
    </source>
</reference>
<keyword evidence="3" id="KW-1185">Reference proteome</keyword>
<name>I4ABU6_DESDJ</name>
<dbReference type="KEGG" id="ddh:Desde_3139"/>
<proteinExistence type="predicted"/>
<organism evidence="2 3">
    <name type="scientific">Desulfitobacterium dehalogenans (strain ATCC 51507 / DSM 9161 / JW/IU-DC1)</name>
    <dbReference type="NCBI Taxonomy" id="756499"/>
    <lineage>
        <taxon>Bacteria</taxon>
        <taxon>Bacillati</taxon>
        <taxon>Bacillota</taxon>
        <taxon>Clostridia</taxon>
        <taxon>Eubacteriales</taxon>
        <taxon>Desulfitobacteriaceae</taxon>
        <taxon>Desulfitobacterium</taxon>
    </lineage>
</organism>
<dbReference type="Proteomes" id="UP000006053">
    <property type="component" value="Chromosome"/>
</dbReference>
<evidence type="ECO:0000313" key="2">
    <source>
        <dbReference type="EMBL" id="AFM01431.1"/>
    </source>
</evidence>
<dbReference type="STRING" id="756499.Desde_3139"/>
<dbReference type="EMBL" id="CP003348">
    <property type="protein sequence ID" value="AFM01431.1"/>
    <property type="molecule type" value="Genomic_DNA"/>
</dbReference>
<sequence>MAEIAKSFFGPGTPGMIMLGVLLAGLITFLGERFLVSIGKGTWSIYYKTGMEIAAILSVVGVALTLLGKIFGLSQGNGF</sequence>
<keyword evidence="1" id="KW-1133">Transmembrane helix</keyword>
<dbReference type="AlphaFoldDB" id="I4ABU6"/>
<dbReference type="HOGENOM" id="CLU_2600320_0_0_9"/>
<feature type="transmembrane region" description="Helical" evidence="1">
    <location>
        <begin position="53"/>
        <end position="73"/>
    </location>
</feature>
<keyword evidence="1" id="KW-0472">Membrane</keyword>
<keyword evidence="1" id="KW-0812">Transmembrane</keyword>
<protein>
    <submittedName>
        <fullName evidence="2">Uncharacterized protein</fullName>
    </submittedName>
</protein>
<reference evidence="3" key="1">
    <citation type="submission" date="2012-06" db="EMBL/GenBank/DDBJ databases">
        <title>Complete sequence of Desulfitobacterium dehalogenans ATCC 51507.</title>
        <authorList>
            <person name="Lucas S."/>
            <person name="Han J."/>
            <person name="Lapidus A."/>
            <person name="Cheng J.-F."/>
            <person name="Goodwin L."/>
            <person name="Pitluck S."/>
            <person name="Peters L."/>
            <person name="Ovchinnikova G."/>
            <person name="Teshima H."/>
            <person name="Detter J.C."/>
            <person name="Han C."/>
            <person name="Tapia R."/>
            <person name="Land M."/>
            <person name="Hauser L."/>
            <person name="Kyrpides N."/>
            <person name="Ivanova N."/>
            <person name="Pagani I."/>
            <person name="Kruse T."/>
            <person name="de Vos W.M."/>
            <person name="Smidt H."/>
            <person name="Woyke T."/>
        </authorList>
    </citation>
    <scope>NUCLEOTIDE SEQUENCE [LARGE SCALE GENOMIC DNA]</scope>
    <source>
        <strain evidence="3">ATCC 51507 / DSM 9161 / JW/IU-DC1</strain>
    </source>
</reference>
<accession>I4ABU6</accession>
<feature type="transmembrane region" description="Helical" evidence="1">
    <location>
        <begin position="12"/>
        <end position="32"/>
    </location>
</feature>